<keyword evidence="3" id="KW-0378">Hydrolase</keyword>
<evidence type="ECO:0000313" key="8">
    <source>
        <dbReference type="Proteomes" id="UP000479692"/>
    </source>
</evidence>
<dbReference type="InterPro" id="IPR037518">
    <property type="entry name" value="MPN"/>
</dbReference>
<keyword evidence="1" id="KW-0645">Protease</keyword>
<feature type="domain" description="MPN" evidence="6">
    <location>
        <begin position="9"/>
        <end position="145"/>
    </location>
</feature>
<protein>
    <recommendedName>
        <fullName evidence="6">MPN domain-containing protein</fullName>
    </recommendedName>
</protein>
<evidence type="ECO:0000313" key="7">
    <source>
        <dbReference type="EMBL" id="MUV13340.1"/>
    </source>
</evidence>
<keyword evidence="4" id="KW-0862">Zinc</keyword>
<name>A0A7C9LGN4_9GAMM</name>
<evidence type="ECO:0000256" key="5">
    <source>
        <dbReference type="ARBA" id="ARBA00023049"/>
    </source>
</evidence>
<comment type="caution">
    <text evidence="7">The sequence shown here is derived from an EMBL/GenBank/DDBJ whole genome shotgun (WGS) entry which is preliminary data.</text>
</comment>
<dbReference type="Proteomes" id="UP000479692">
    <property type="component" value="Unassembled WGS sequence"/>
</dbReference>
<reference evidence="7 8" key="1">
    <citation type="submission" date="2019-12" db="EMBL/GenBank/DDBJ databases">
        <authorList>
            <person name="Xu J."/>
        </authorList>
    </citation>
    <scope>NUCLEOTIDE SEQUENCE [LARGE SCALE GENOMIC DNA]</scope>
    <source>
        <strain evidence="7 8">HX-5-24</strain>
    </source>
</reference>
<dbReference type="EMBL" id="WOXT01000001">
    <property type="protein sequence ID" value="MUV13340.1"/>
    <property type="molecule type" value="Genomic_DNA"/>
</dbReference>
<keyword evidence="5" id="KW-0482">Metalloprotease</keyword>
<proteinExistence type="predicted"/>
<keyword evidence="2" id="KW-0479">Metal-binding</keyword>
<dbReference type="Gene3D" id="3.40.140.10">
    <property type="entry name" value="Cytidine Deaminase, domain 2"/>
    <property type="match status" value="1"/>
</dbReference>
<dbReference type="SUPFAM" id="SSF102712">
    <property type="entry name" value="JAB1/MPN domain"/>
    <property type="match status" value="1"/>
</dbReference>
<sequence length="162" mass="18195">MRSAPTIEVCWMPRGIQQDLEELARDWEPLEVGGVLAGYWNGQAAIVTDFVGPGNDAQHHRYTFVPDDEYHVDEIARLYRESNGATTYLGDWHTHPSGTARLSPLDKRTLRRIANAPEARCPDPLMVLFAGSGHRWGTQVFTLGATRSLLPRSIVPVELRIF</sequence>
<evidence type="ECO:0000256" key="3">
    <source>
        <dbReference type="ARBA" id="ARBA00022801"/>
    </source>
</evidence>
<keyword evidence="8" id="KW-1185">Reference proteome</keyword>
<dbReference type="InterPro" id="IPR028090">
    <property type="entry name" value="JAB_dom_prok"/>
</dbReference>
<evidence type="ECO:0000256" key="1">
    <source>
        <dbReference type="ARBA" id="ARBA00022670"/>
    </source>
</evidence>
<evidence type="ECO:0000256" key="2">
    <source>
        <dbReference type="ARBA" id="ARBA00022723"/>
    </source>
</evidence>
<dbReference type="GO" id="GO:0006508">
    <property type="term" value="P:proteolysis"/>
    <property type="evidence" value="ECO:0007669"/>
    <property type="project" value="UniProtKB-KW"/>
</dbReference>
<evidence type="ECO:0000256" key="4">
    <source>
        <dbReference type="ARBA" id="ARBA00022833"/>
    </source>
</evidence>
<dbReference type="AlphaFoldDB" id="A0A7C9LGN4"/>
<dbReference type="GO" id="GO:0046872">
    <property type="term" value="F:metal ion binding"/>
    <property type="evidence" value="ECO:0007669"/>
    <property type="project" value="UniProtKB-KW"/>
</dbReference>
<accession>A0A7C9LGN4</accession>
<dbReference type="PROSITE" id="PS50249">
    <property type="entry name" value="MPN"/>
    <property type="match status" value="1"/>
</dbReference>
<evidence type="ECO:0000259" key="6">
    <source>
        <dbReference type="PROSITE" id="PS50249"/>
    </source>
</evidence>
<organism evidence="7 8">
    <name type="scientific">Noviluteimonas gilva</name>
    <dbReference type="NCBI Taxonomy" id="2682097"/>
    <lineage>
        <taxon>Bacteria</taxon>
        <taxon>Pseudomonadati</taxon>
        <taxon>Pseudomonadota</taxon>
        <taxon>Gammaproteobacteria</taxon>
        <taxon>Lysobacterales</taxon>
        <taxon>Lysobacteraceae</taxon>
        <taxon>Noviluteimonas</taxon>
    </lineage>
</organism>
<dbReference type="Pfam" id="PF14464">
    <property type="entry name" value="Prok-JAB"/>
    <property type="match status" value="1"/>
</dbReference>
<dbReference type="GO" id="GO:0008237">
    <property type="term" value="F:metallopeptidase activity"/>
    <property type="evidence" value="ECO:0007669"/>
    <property type="project" value="UniProtKB-KW"/>
</dbReference>
<gene>
    <name evidence="7" type="ORF">GN331_03875</name>
</gene>